<feature type="domain" description="ATPase AAA-type core" evidence="1">
    <location>
        <begin position="47"/>
        <end position="325"/>
    </location>
</feature>
<dbReference type="AlphaFoldDB" id="A0A134BF09"/>
<evidence type="ECO:0000313" key="2">
    <source>
        <dbReference type="EMBL" id="KXB78479.1"/>
    </source>
</evidence>
<dbReference type="SUPFAM" id="SSF52540">
    <property type="entry name" value="P-loop containing nucleoside triphosphate hydrolases"/>
    <property type="match status" value="1"/>
</dbReference>
<comment type="caution">
    <text evidence="2">The sequence shown here is derived from an EMBL/GenBank/DDBJ whole genome shotgun (WGS) entry which is preliminary data.</text>
</comment>
<dbReference type="PATRIC" id="fig|322095.3.peg.128"/>
<dbReference type="Pfam" id="PF13304">
    <property type="entry name" value="AAA_21"/>
    <property type="match status" value="1"/>
</dbReference>
<proteinExistence type="predicted"/>
<evidence type="ECO:0000259" key="1">
    <source>
        <dbReference type="Pfam" id="PF13304"/>
    </source>
</evidence>
<dbReference type="PANTHER" id="PTHR40396">
    <property type="entry name" value="ATPASE-LIKE PROTEIN"/>
    <property type="match status" value="1"/>
</dbReference>
<gene>
    <name evidence="2" type="ORF">HMPREF3185_00127</name>
</gene>
<dbReference type="GO" id="GO:0016887">
    <property type="term" value="F:ATP hydrolysis activity"/>
    <property type="evidence" value="ECO:0007669"/>
    <property type="project" value="InterPro"/>
</dbReference>
<accession>A0A134BF09</accession>
<dbReference type="OrthoDB" id="9809324at2"/>
<dbReference type="STRING" id="322095.HMPREF3185_00127"/>
<reference evidence="3" key="1">
    <citation type="submission" date="2016-01" db="EMBL/GenBank/DDBJ databases">
        <authorList>
            <person name="Mitreva M."/>
            <person name="Pepin K.H."/>
            <person name="Mihindukulasuriya K.A."/>
            <person name="Fulton R."/>
            <person name="Fronick C."/>
            <person name="O'Laughlin M."/>
            <person name="Miner T."/>
            <person name="Herter B."/>
            <person name="Rosa B.A."/>
            <person name="Cordes M."/>
            <person name="Tomlinson C."/>
            <person name="Wollam A."/>
            <person name="Palsikar V.B."/>
            <person name="Mardis E.R."/>
            <person name="Wilson R.K."/>
        </authorList>
    </citation>
    <scope>NUCLEOTIDE SEQUENCE [LARGE SCALE GENOMIC DNA]</scope>
    <source>
        <strain evidence="3">KA00683</strain>
    </source>
</reference>
<name>A0A134BF09_9PORP</name>
<dbReference type="EMBL" id="LSDK01000013">
    <property type="protein sequence ID" value="KXB78479.1"/>
    <property type="molecule type" value="Genomic_DNA"/>
</dbReference>
<keyword evidence="3" id="KW-1185">Reference proteome</keyword>
<protein>
    <recommendedName>
        <fullName evidence="1">ATPase AAA-type core domain-containing protein</fullName>
    </recommendedName>
</protein>
<dbReference type="Proteomes" id="UP000070224">
    <property type="component" value="Unassembled WGS sequence"/>
</dbReference>
<organism evidence="2 3">
    <name type="scientific">Porphyromonas somerae</name>
    <dbReference type="NCBI Taxonomy" id="322095"/>
    <lineage>
        <taxon>Bacteria</taxon>
        <taxon>Pseudomonadati</taxon>
        <taxon>Bacteroidota</taxon>
        <taxon>Bacteroidia</taxon>
        <taxon>Bacteroidales</taxon>
        <taxon>Porphyromonadaceae</taxon>
        <taxon>Porphyromonas</taxon>
    </lineage>
</organism>
<dbReference type="Gene3D" id="3.40.50.300">
    <property type="entry name" value="P-loop containing nucleotide triphosphate hydrolases"/>
    <property type="match status" value="1"/>
</dbReference>
<sequence length="371" mass="42499">MFMLKEFRVQGYRGFKDEIVWSFVPAGDYDFSPNAVSETGLIKSGIVFGKNGSGKSNLGYALFDIINHLADGVQKDNDYYDNFTYAYHADGLVKFTYLFLFDGQELEYRYSKTDKGKLVAEELRLDGKLVLSIEKNGGLTLKGFKLSDKTKRDIEQRENTVSIVKFLIATLPLASESYLFKLQSFVQRMLWFRNLDYRNYMGIKGEEPTLGGFIIRNNLLADFQDFLKETSEQSFSLLAVEGDNDRIYCKVDGEVIPLLAITSTGTSALLLLYYWMKQVEQQGASFVFIDEFDAFYHFALSKAVCRRLFKFPAQVFLSSHNTALMTNDLLRPDCYFVIDGKSVRSLPQLTDRDLQWGHNLERLYRGGAFEV</sequence>
<dbReference type="InterPro" id="IPR027417">
    <property type="entry name" value="P-loop_NTPase"/>
</dbReference>
<dbReference type="PANTHER" id="PTHR40396:SF1">
    <property type="entry name" value="ATPASE AAA-TYPE CORE DOMAIN-CONTAINING PROTEIN"/>
    <property type="match status" value="1"/>
</dbReference>
<dbReference type="GO" id="GO:0005524">
    <property type="term" value="F:ATP binding"/>
    <property type="evidence" value="ECO:0007669"/>
    <property type="project" value="InterPro"/>
</dbReference>
<dbReference type="InterPro" id="IPR003959">
    <property type="entry name" value="ATPase_AAA_core"/>
</dbReference>
<evidence type="ECO:0000313" key="3">
    <source>
        <dbReference type="Proteomes" id="UP000070224"/>
    </source>
</evidence>